<feature type="transmembrane region" description="Helical" evidence="1">
    <location>
        <begin position="503"/>
        <end position="521"/>
    </location>
</feature>
<feature type="transmembrane region" description="Helical" evidence="1">
    <location>
        <begin position="475"/>
        <end position="494"/>
    </location>
</feature>
<feature type="transmembrane region" description="Helical" evidence="1">
    <location>
        <begin position="307"/>
        <end position="325"/>
    </location>
</feature>
<keyword evidence="1" id="KW-0472">Membrane</keyword>
<feature type="transmembrane region" description="Helical" evidence="1">
    <location>
        <begin position="533"/>
        <end position="552"/>
    </location>
</feature>
<reference evidence="2" key="1">
    <citation type="submission" date="2018-06" db="EMBL/GenBank/DDBJ databases">
        <authorList>
            <person name="Zhirakovskaya E."/>
        </authorList>
    </citation>
    <scope>NUCLEOTIDE SEQUENCE</scope>
</reference>
<evidence type="ECO:0000256" key="1">
    <source>
        <dbReference type="SAM" id="Phobius"/>
    </source>
</evidence>
<evidence type="ECO:0008006" key="3">
    <source>
        <dbReference type="Google" id="ProtNLM"/>
    </source>
</evidence>
<feature type="transmembrane region" description="Helical" evidence="1">
    <location>
        <begin position="564"/>
        <end position="582"/>
    </location>
</feature>
<feature type="transmembrane region" description="Helical" evidence="1">
    <location>
        <begin position="241"/>
        <end position="261"/>
    </location>
</feature>
<organism evidence="2">
    <name type="scientific">hydrothermal vent metagenome</name>
    <dbReference type="NCBI Taxonomy" id="652676"/>
    <lineage>
        <taxon>unclassified sequences</taxon>
        <taxon>metagenomes</taxon>
        <taxon>ecological metagenomes</taxon>
    </lineage>
</organism>
<evidence type="ECO:0000313" key="2">
    <source>
        <dbReference type="EMBL" id="VAW34389.1"/>
    </source>
</evidence>
<feature type="transmembrane region" description="Helical" evidence="1">
    <location>
        <begin position="29"/>
        <end position="51"/>
    </location>
</feature>
<dbReference type="AlphaFoldDB" id="A0A3B0VC25"/>
<feature type="transmembrane region" description="Helical" evidence="1">
    <location>
        <begin position="92"/>
        <end position="110"/>
    </location>
</feature>
<feature type="transmembrane region" description="Helical" evidence="1">
    <location>
        <begin position="190"/>
        <end position="209"/>
    </location>
</feature>
<name>A0A3B0VC25_9ZZZZ</name>
<accession>A0A3B0VC25</accession>
<protein>
    <recommendedName>
        <fullName evidence="3">Glycosyltransferase RgtA/B/C/D-like domain-containing protein</fullName>
    </recommendedName>
</protein>
<feature type="transmembrane region" description="Helical" evidence="1">
    <location>
        <begin position="58"/>
        <end position="80"/>
    </location>
</feature>
<keyword evidence="1" id="KW-1133">Transmembrane helix</keyword>
<dbReference type="EMBL" id="UOEU01000534">
    <property type="protein sequence ID" value="VAW34389.1"/>
    <property type="molecule type" value="Genomic_DNA"/>
</dbReference>
<sequence length="721" mass="80909">MLLLIIILLPGVASWLAFGYRLKAKLRGLEILFLSLLSGTAIVSWTSLTLAEFEVFSLPLLVGLTMGLSVLIIGWCGWNGRLQHAFSKLPWSWQDLAVGVLLLIAVLLSGRPSEYIIGGRDHGVYVNTGIHIAKSGGIVVRDDDLTAVPAELQATLVWPETRLYQAGFPGPWSEGQRISGLTIRDLDAGIYLPHAFHLYPALIALFFAVGGVPMALFTTMFLSLLGSLAIFVTITRLFNKIVGLLTLLLLTFSVTQVWFTGYPTAEIMVQPFFWGGLFAVILLLEYGGRYTAVLAGSCLGLLHLTKLDMVHVPIIFGILFIYLWLRQQFKPAYWWGAGIYLILSLQALLHASFIATIYFLDHAVRNLLPSFIADAVVVAADGYPYPSIWIRRFTAVNWPFLLLAGVLLLAGGVILKKLRPQIGQLLEKRFKQPQRWQQGIVVGLLIMVGGTAVSNQFPEISFFAEPLSAIHLTRLYLTRIGLLVGTVGWLLLIYRSESTIQRIIFFAILGMMSPLYILGAGTSPDHFWTIRRFLPIAFPALLMATAWLIWFIWPSRQMRPQSKWPRALLSVGLLAIILAGFLQHIRFIARVVEYDGLTAQLNTLAQELPDNAVLLLQAGTQVQQLDLPLWFLFDKSVFSIRGEVREDVLLETAVSYWQNNDRPVYWIGTAETPPPVWQDWEQQLQFTHQISVPKMETPLGRIPHQVEQFQLQLDIYELVKP</sequence>
<feature type="transmembrane region" description="Helical" evidence="1">
    <location>
        <begin position="436"/>
        <end position="455"/>
    </location>
</feature>
<keyword evidence="1" id="KW-0812">Transmembrane</keyword>
<feature type="transmembrane region" description="Helical" evidence="1">
    <location>
        <begin position="267"/>
        <end position="286"/>
    </location>
</feature>
<proteinExistence type="predicted"/>
<feature type="transmembrane region" description="Helical" evidence="1">
    <location>
        <begin position="397"/>
        <end position="415"/>
    </location>
</feature>
<feature type="transmembrane region" description="Helical" evidence="1">
    <location>
        <begin position="337"/>
        <end position="360"/>
    </location>
</feature>
<gene>
    <name evidence="2" type="ORF">MNBD_CHLOROFLEXI01-3686</name>
</gene>